<accession>A0A431USY2</accession>
<sequence>MRFPDVKELLNTKGILDSHFNKVQGKSLLDRLSYSKKEAELQIEPIHTIDIKDTKGYVSVYEGALSLYRVVELYFDYKTRNIY</sequence>
<gene>
    <name evidence="1" type="ORF">EKG35_08030</name>
</gene>
<keyword evidence="2" id="KW-1185">Reference proteome</keyword>
<name>A0A431USY2_9BACI</name>
<proteinExistence type="predicted"/>
<dbReference type="Proteomes" id="UP000276349">
    <property type="component" value="Unassembled WGS sequence"/>
</dbReference>
<dbReference type="EMBL" id="RXNR01000017">
    <property type="protein sequence ID" value="RTQ93696.1"/>
    <property type="molecule type" value="Genomic_DNA"/>
</dbReference>
<organism evidence="1 2">
    <name type="scientific">Lysinibacillus telephonicus</name>
    <dbReference type="NCBI Taxonomy" id="1714840"/>
    <lineage>
        <taxon>Bacteria</taxon>
        <taxon>Bacillati</taxon>
        <taxon>Bacillota</taxon>
        <taxon>Bacilli</taxon>
        <taxon>Bacillales</taxon>
        <taxon>Bacillaceae</taxon>
        <taxon>Lysinibacillus</taxon>
    </lineage>
</organism>
<protein>
    <submittedName>
        <fullName evidence="1">Uncharacterized protein</fullName>
    </submittedName>
</protein>
<dbReference type="AlphaFoldDB" id="A0A431USY2"/>
<comment type="caution">
    <text evidence="1">The sequence shown here is derived from an EMBL/GenBank/DDBJ whole genome shotgun (WGS) entry which is preliminary data.</text>
</comment>
<dbReference type="RefSeq" id="WP_126293929.1">
    <property type="nucleotide sequence ID" value="NZ_RXNR01000017.1"/>
</dbReference>
<evidence type="ECO:0000313" key="2">
    <source>
        <dbReference type="Proteomes" id="UP000276349"/>
    </source>
</evidence>
<evidence type="ECO:0000313" key="1">
    <source>
        <dbReference type="EMBL" id="RTQ93696.1"/>
    </source>
</evidence>
<reference evidence="1 2" key="1">
    <citation type="submission" date="2018-12" db="EMBL/GenBank/DDBJ databases">
        <authorList>
            <person name="Yu L."/>
        </authorList>
    </citation>
    <scope>NUCLEOTIDE SEQUENCE [LARGE SCALE GENOMIC DNA]</scope>
    <source>
        <strain evidence="1 2">S5H2222</strain>
    </source>
</reference>
<dbReference type="OrthoDB" id="2990028at2"/>